<dbReference type="AlphaFoldDB" id="A0AB72ZCT1"/>
<evidence type="ECO:0000256" key="4">
    <source>
        <dbReference type="ARBA" id="ARBA00023002"/>
    </source>
</evidence>
<dbReference type="SUPFAM" id="SSF55469">
    <property type="entry name" value="FMN-dependent nitroreductase-like"/>
    <property type="match status" value="1"/>
</dbReference>
<dbReference type="PANTHER" id="PTHR43425">
    <property type="entry name" value="OXYGEN-INSENSITIVE NADPH NITROREDUCTASE"/>
    <property type="match status" value="1"/>
</dbReference>
<dbReference type="GO" id="GO:0016491">
    <property type="term" value="F:oxidoreductase activity"/>
    <property type="evidence" value="ECO:0007669"/>
    <property type="project" value="UniProtKB-UniRule"/>
</dbReference>
<dbReference type="InterPro" id="IPR029479">
    <property type="entry name" value="Nitroreductase"/>
</dbReference>
<keyword evidence="5" id="KW-0521">NADP</keyword>
<dbReference type="InterPro" id="IPR016446">
    <property type="entry name" value="Flavin_OxRdtase_Frp"/>
</dbReference>
<protein>
    <submittedName>
        <fullName evidence="7">Nitroreductase family protein</fullName>
    </submittedName>
</protein>
<sequence>MINLGGTNMNDVLTLLRNHRSFRKYKQGIEIPEEKLDAIIRAAQAAPSWINGQHYSIIAIKDQDRKNKMAELCGNQPYIAECSVFLCFVADFHRVKVASELHGKSFQIASEEDLLMVAATDIGLCMQNALTAAESLDYGTICIGGLRRNITATSEFLALPKYVMPVVGLCIGVPDVEAPVKPRLPKEAVYFEETYQTDVMPLLEAYDQEIIPFSEREGFVSYTERLAKFYDKPYYPNLTEQIKERGFLGGK</sequence>
<reference evidence="7 8" key="1">
    <citation type="submission" date="2011-08" db="EMBL/GenBank/DDBJ databases">
        <authorList>
            <person name="Weinstock G."/>
            <person name="Sodergren E."/>
            <person name="Clifton S."/>
            <person name="Fulton L."/>
            <person name="Fulton B."/>
            <person name="Courtney L."/>
            <person name="Fronick C."/>
            <person name="Harrison M."/>
            <person name="Strong C."/>
            <person name="Farmer C."/>
            <person name="Delahaunty K."/>
            <person name="Markovic C."/>
            <person name="Hall O."/>
            <person name="Minx P."/>
            <person name="Tomlinson C."/>
            <person name="Mitreva M."/>
            <person name="Hou S."/>
            <person name="Chen J."/>
            <person name="Wollam A."/>
            <person name="Pepin K.H."/>
            <person name="Johnson M."/>
            <person name="Bhonagiri V."/>
            <person name="Zhang X."/>
            <person name="Suruliraj S."/>
            <person name="Warren W."/>
            <person name="Chinwalla A."/>
            <person name="Mardis E.R."/>
            <person name="Wilson R.K."/>
        </authorList>
    </citation>
    <scope>NUCLEOTIDE SEQUENCE [LARGE SCALE GENOMIC DNA]</scope>
    <source>
        <strain evidence="7 8">ATCC 33091</strain>
    </source>
</reference>
<keyword evidence="4 5" id="KW-0560">Oxidoreductase</keyword>
<evidence type="ECO:0000313" key="7">
    <source>
        <dbReference type="EMBL" id="EHN62602.1"/>
    </source>
</evidence>
<dbReference type="InterPro" id="IPR000415">
    <property type="entry name" value="Nitroreductase-like"/>
</dbReference>
<dbReference type="Pfam" id="PF00881">
    <property type="entry name" value="Nitroreductase"/>
    <property type="match status" value="1"/>
</dbReference>
<proteinExistence type="inferred from homology"/>
<evidence type="ECO:0000256" key="3">
    <source>
        <dbReference type="ARBA" id="ARBA00022643"/>
    </source>
</evidence>
<evidence type="ECO:0000313" key="8">
    <source>
        <dbReference type="Proteomes" id="UP000003597"/>
    </source>
</evidence>
<keyword evidence="3 5" id="KW-0288">FMN</keyword>
<name>A0AB72ZCT1_LISIO</name>
<keyword evidence="8" id="KW-1185">Reference proteome</keyword>
<evidence type="ECO:0000259" key="6">
    <source>
        <dbReference type="Pfam" id="PF00881"/>
    </source>
</evidence>
<evidence type="ECO:0000256" key="5">
    <source>
        <dbReference type="PIRNR" id="PIRNR005426"/>
    </source>
</evidence>
<feature type="domain" description="Nitroreductase" evidence="6">
    <location>
        <begin position="16"/>
        <end position="172"/>
    </location>
</feature>
<dbReference type="Gene3D" id="3.40.109.10">
    <property type="entry name" value="NADH Oxidase"/>
    <property type="match status" value="1"/>
</dbReference>
<keyword evidence="2 5" id="KW-0285">Flavoprotein</keyword>
<dbReference type="EMBL" id="AGCN01000013">
    <property type="protein sequence ID" value="EHN62602.1"/>
    <property type="molecule type" value="Genomic_DNA"/>
</dbReference>
<accession>A0AB72ZCT1</accession>
<gene>
    <name evidence="7" type="ORF">HMPREF0557_00572</name>
</gene>
<dbReference type="PIRSF" id="PIRSF005426">
    <property type="entry name" value="Frp"/>
    <property type="match status" value="1"/>
</dbReference>
<dbReference type="CDD" id="cd02146">
    <property type="entry name" value="NfsA-like"/>
    <property type="match status" value="1"/>
</dbReference>
<evidence type="ECO:0000256" key="1">
    <source>
        <dbReference type="ARBA" id="ARBA00008366"/>
    </source>
</evidence>
<organism evidence="7 8">
    <name type="scientific">Listeria innocua ATCC 33091</name>
    <dbReference type="NCBI Taxonomy" id="1002366"/>
    <lineage>
        <taxon>Bacteria</taxon>
        <taxon>Bacillati</taxon>
        <taxon>Bacillota</taxon>
        <taxon>Bacilli</taxon>
        <taxon>Bacillales</taxon>
        <taxon>Listeriaceae</taxon>
        <taxon>Listeria</taxon>
    </lineage>
</organism>
<comment type="similarity">
    <text evidence="1 5">Belongs to the flavin oxidoreductase frp family.</text>
</comment>
<dbReference type="PANTHER" id="PTHR43425:SF2">
    <property type="entry name" value="OXYGEN-INSENSITIVE NADPH NITROREDUCTASE"/>
    <property type="match status" value="1"/>
</dbReference>
<comment type="caution">
    <text evidence="7">The sequence shown here is derived from an EMBL/GenBank/DDBJ whole genome shotgun (WGS) entry which is preliminary data.</text>
</comment>
<evidence type="ECO:0000256" key="2">
    <source>
        <dbReference type="ARBA" id="ARBA00022630"/>
    </source>
</evidence>
<dbReference type="Proteomes" id="UP000003597">
    <property type="component" value="Unassembled WGS sequence"/>
</dbReference>